<keyword evidence="7" id="KW-1185">Reference proteome</keyword>
<dbReference type="SUPFAM" id="SSF46689">
    <property type="entry name" value="Homeodomain-like"/>
    <property type="match status" value="1"/>
</dbReference>
<feature type="domain" description="HTH tetR-type" evidence="5">
    <location>
        <begin position="15"/>
        <end position="75"/>
    </location>
</feature>
<evidence type="ECO:0000256" key="4">
    <source>
        <dbReference type="PROSITE-ProRule" id="PRU00335"/>
    </source>
</evidence>
<feature type="DNA-binding region" description="H-T-H motif" evidence="4">
    <location>
        <begin position="38"/>
        <end position="57"/>
    </location>
</feature>
<protein>
    <submittedName>
        <fullName evidence="6">DNA-binding transcriptional regulator, AcrR family</fullName>
    </submittedName>
</protein>
<organism evidence="6 7">
    <name type="scientific">Paraburkholderia sartisoli</name>
    <dbReference type="NCBI Taxonomy" id="83784"/>
    <lineage>
        <taxon>Bacteria</taxon>
        <taxon>Pseudomonadati</taxon>
        <taxon>Pseudomonadota</taxon>
        <taxon>Betaproteobacteria</taxon>
        <taxon>Burkholderiales</taxon>
        <taxon>Burkholderiaceae</taxon>
        <taxon>Paraburkholderia</taxon>
    </lineage>
</organism>
<evidence type="ECO:0000313" key="7">
    <source>
        <dbReference type="Proteomes" id="UP000198638"/>
    </source>
</evidence>
<name>A0A1H4H9J5_9BURK</name>
<dbReference type="PROSITE" id="PS50977">
    <property type="entry name" value="HTH_TETR_2"/>
    <property type="match status" value="1"/>
</dbReference>
<evidence type="ECO:0000259" key="5">
    <source>
        <dbReference type="PROSITE" id="PS50977"/>
    </source>
</evidence>
<evidence type="ECO:0000256" key="2">
    <source>
        <dbReference type="ARBA" id="ARBA00023125"/>
    </source>
</evidence>
<dbReference type="GO" id="GO:0003677">
    <property type="term" value="F:DNA binding"/>
    <property type="evidence" value="ECO:0007669"/>
    <property type="project" value="UniProtKB-UniRule"/>
</dbReference>
<dbReference type="PANTHER" id="PTHR47506:SF3">
    <property type="entry name" value="HTH-TYPE TRANSCRIPTIONAL REGULATOR LMRA"/>
    <property type="match status" value="1"/>
</dbReference>
<evidence type="ECO:0000313" key="6">
    <source>
        <dbReference type="EMBL" id="SEB17782.1"/>
    </source>
</evidence>
<dbReference type="InterPro" id="IPR009057">
    <property type="entry name" value="Homeodomain-like_sf"/>
</dbReference>
<dbReference type="PANTHER" id="PTHR47506">
    <property type="entry name" value="TRANSCRIPTIONAL REGULATORY PROTEIN"/>
    <property type="match status" value="1"/>
</dbReference>
<dbReference type="Pfam" id="PF00440">
    <property type="entry name" value="TetR_N"/>
    <property type="match status" value="1"/>
</dbReference>
<dbReference type="OrthoDB" id="116240at2"/>
<dbReference type="Proteomes" id="UP000198638">
    <property type="component" value="Unassembled WGS sequence"/>
</dbReference>
<dbReference type="Gene3D" id="1.10.357.10">
    <property type="entry name" value="Tetracycline Repressor, domain 2"/>
    <property type="match status" value="1"/>
</dbReference>
<keyword evidence="1" id="KW-0805">Transcription regulation</keyword>
<dbReference type="InterPro" id="IPR036271">
    <property type="entry name" value="Tet_transcr_reg_TetR-rel_C_sf"/>
</dbReference>
<reference evidence="7" key="1">
    <citation type="submission" date="2016-10" db="EMBL/GenBank/DDBJ databases">
        <authorList>
            <person name="Varghese N."/>
            <person name="Submissions S."/>
        </authorList>
    </citation>
    <scope>NUCLEOTIDE SEQUENCE [LARGE SCALE GENOMIC DNA]</scope>
    <source>
        <strain evidence="7">LMG 24000</strain>
    </source>
</reference>
<gene>
    <name evidence="6" type="ORF">SAMN05192564_107337</name>
</gene>
<dbReference type="RefSeq" id="WP_090536252.1">
    <property type="nucleotide sequence ID" value="NZ_FNRQ01000007.1"/>
</dbReference>
<dbReference type="SUPFAM" id="SSF48498">
    <property type="entry name" value="Tetracyclin repressor-like, C-terminal domain"/>
    <property type="match status" value="1"/>
</dbReference>
<dbReference type="EMBL" id="FNRQ01000007">
    <property type="protein sequence ID" value="SEB17782.1"/>
    <property type="molecule type" value="Genomic_DNA"/>
</dbReference>
<dbReference type="PRINTS" id="PR00455">
    <property type="entry name" value="HTHTETR"/>
</dbReference>
<accession>A0A1H4H9J5</accession>
<keyword evidence="3" id="KW-0804">Transcription</keyword>
<sequence>MSRATPATAKEAGTASVRDRILDTAADLFYQEGVRAVGVDLVVERSGVAKTSLYRHFTTKDELVAAVLERDDANYWAAWDKIATRHRSAPGDEIKAHLQWIARDIATPKYRGCPFLNVATEFPAPDHPARVVALRHKAELRRRLGALVKQIGIARPDSLANQIALLVDGAYVYGQLAKGAAQPLLPAALALISAADNAG</sequence>
<evidence type="ECO:0000256" key="3">
    <source>
        <dbReference type="ARBA" id="ARBA00023163"/>
    </source>
</evidence>
<proteinExistence type="predicted"/>
<keyword evidence="2 4" id="KW-0238">DNA-binding</keyword>
<dbReference type="AlphaFoldDB" id="A0A1H4H9J5"/>
<evidence type="ECO:0000256" key="1">
    <source>
        <dbReference type="ARBA" id="ARBA00023015"/>
    </source>
</evidence>
<dbReference type="InterPro" id="IPR001647">
    <property type="entry name" value="HTH_TetR"/>
</dbReference>